<dbReference type="GO" id="GO:0008270">
    <property type="term" value="F:zinc ion binding"/>
    <property type="evidence" value="ECO:0007669"/>
    <property type="project" value="UniProtKB-KW"/>
</dbReference>
<evidence type="ECO:0000313" key="7">
    <source>
        <dbReference type="WBParaSite" id="Hba_01582"/>
    </source>
</evidence>
<keyword evidence="5" id="KW-0539">Nucleus</keyword>
<evidence type="ECO:0000256" key="4">
    <source>
        <dbReference type="ARBA" id="ARBA00022833"/>
    </source>
</evidence>
<evidence type="ECO:0000313" key="6">
    <source>
        <dbReference type="Proteomes" id="UP000095283"/>
    </source>
</evidence>
<dbReference type="AlphaFoldDB" id="A0A1I7WA68"/>
<comment type="subcellular location">
    <subcellularLocation>
        <location evidence="1">Nucleus</location>
    </subcellularLocation>
</comment>
<dbReference type="InterPro" id="IPR052035">
    <property type="entry name" value="ZnF_BED_domain_contain"/>
</dbReference>
<evidence type="ECO:0000256" key="3">
    <source>
        <dbReference type="ARBA" id="ARBA00022771"/>
    </source>
</evidence>
<keyword evidence="2" id="KW-0479">Metal-binding</keyword>
<name>A0A1I7WA68_HETBA</name>
<accession>A0A1I7WA68</accession>
<keyword evidence="4" id="KW-0862">Zinc</keyword>
<proteinExistence type="predicted"/>
<dbReference type="GO" id="GO:0005634">
    <property type="term" value="C:nucleus"/>
    <property type="evidence" value="ECO:0007669"/>
    <property type="project" value="UniProtKB-SubCell"/>
</dbReference>
<dbReference type="SUPFAM" id="SSF53098">
    <property type="entry name" value="Ribonuclease H-like"/>
    <property type="match status" value="1"/>
</dbReference>
<reference evidence="7" key="1">
    <citation type="submission" date="2016-11" db="UniProtKB">
        <authorList>
            <consortium name="WormBaseParasite"/>
        </authorList>
    </citation>
    <scope>IDENTIFICATION</scope>
</reference>
<dbReference type="Proteomes" id="UP000095283">
    <property type="component" value="Unplaced"/>
</dbReference>
<keyword evidence="3" id="KW-0863">Zinc-finger</keyword>
<evidence type="ECO:0000256" key="2">
    <source>
        <dbReference type="ARBA" id="ARBA00022723"/>
    </source>
</evidence>
<evidence type="ECO:0000256" key="1">
    <source>
        <dbReference type="ARBA" id="ARBA00004123"/>
    </source>
</evidence>
<dbReference type="InterPro" id="IPR012337">
    <property type="entry name" value="RNaseH-like_sf"/>
</dbReference>
<dbReference type="WBParaSite" id="Hba_01582">
    <property type="protein sequence ID" value="Hba_01582"/>
    <property type="gene ID" value="Hba_01582"/>
</dbReference>
<sequence>MIGKINKKVKVPSRREICGSLLENSYAESKNSIIADMKDQAISLNTDMWTNKSGKISLLAISAHFVNKEWCRWNIIIAAKHFVRRHTGEEMTARIEKTLEEMSVTDIVGLTTDSAASMKKTARLLKIEQSVVSKHLIKSVKKFVSKIHQSTLWREAFGTWAFIYFPLVLEVFETNLNYTSLRSENKKEVTIPMDVCNGWNSTYLMLLKLNELVC</sequence>
<evidence type="ECO:0000256" key="5">
    <source>
        <dbReference type="ARBA" id="ARBA00023242"/>
    </source>
</evidence>
<organism evidence="6 7">
    <name type="scientific">Heterorhabditis bacteriophora</name>
    <name type="common">Entomopathogenic nematode worm</name>
    <dbReference type="NCBI Taxonomy" id="37862"/>
    <lineage>
        <taxon>Eukaryota</taxon>
        <taxon>Metazoa</taxon>
        <taxon>Ecdysozoa</taxon>
        <taxon>Nematoda</taxon>
        <taxon>Chromadorea</taxon>
        <taxon>Rhabditida</taxon>
        <taxon>Rhabditina</taxon>
        <taxon>Rhabditomorpha</taxon>
        <taxon>Strongyloidea</taxon>
        <taxon>Heterorhabditidae</taxon>
        <taxon>Heterorhabditis</taxon>
    </lineage>
</organism>
<dbReference type="PANTHER" id="PTHR46481:SF10">
    <property type="entry name" value="ZINC FINGER BED DOMAIN-CONTAINING PROTEIN 39"/>
    <property type="match status" value="1"/>
</dbReference>
<protein>
    <submittedName>
        <fullName evidence="7">DUF659 domain-containing protein</fullName>
    </submittedName>
</protein>
<keyword evidence="6" id="KW-1185">Reference proteome</keyword>
<dbReference type="PANTHER" id="PTHR46481">
    <property type="entry name" value="ZINC FINGER BED DOMAIN-CONTAINING PROTEIN 4"/>
    <property type="match status" value="1"/>
</dbReference>